<organism evidence="14 15">
    <name type="scientific">Ceratitis capitata</name>
    <name type="common">Mediterranean fruit fly</name>
    <name type="synonym">Tephritis capitata</name>
    <dbReference type="NCBI Taxonomy" id="7213"/>
    <lineage>
        <taxon>Eukaryota</taxon>
        <taxon>Metazoa</taxon>
        <taxon>Ecdysozoa</taxon>
        <taxon>Arthropoda</taxon>
        <taxon>Hexapoda</taxon>
        <taxon>Insecta</taxon>
        <taxon>Pterygota</taxon>
        <taxon>Neoptera</taxon>
        <taxon>Endopterygota</taxon>
        <taxon>Diptera</taxon>
        <taxon>Brachycera</taxon>
        <taxon>Muscomorpha</taxon>
        <taxon>Tephritoidea</taxon>
        <taxon>Tephritidae</taxon>
        <taxon>Ceratitis</taxon>
        <taxon>Ceratitis</taxon>
    </lineage>
</organism>
<dbReference type="InterPro" id="IPR027806">
    <property type="entry name" value="HARBI1_dom"/>
</dbReference>
<reference evidence="14" key="1">
    <citation type="submission" date="2020-11" db="EMBL/GenBank/DDBJ databases">
        <authorList>
            <person name="Whitehead M."/>
        </authorList>
    </citation>
    <scope>NUCLEOTIDE SEQUENCE</scope>
    <source>
        <strain evidence="14">EGII</strain>
    </source>
</reference>
<evidence type="ECO:0000256" key="3">
    <source>
        <dbReference type="ARBA" id="ARBA00004496"/>
    </source>
</evidence>
<dbReference type="InterPro" id="IPR026103">
    <property type="entry name" value="HARBI1_animal"/>
</dbReference>
<dbReference type="GO" id="GO:0046872">
    <property type="term" value="F:metal ion binding"/>
    <property type="evidence" value="ECO:0007669"/>
    <property type="project" value="UniProtKB-KW"/>
</dbReference>
<dbReference type="GO" id="GO:0004518">
    <property type="term" value="F:nuclease activity"/>
    <property type="evidence" value="ECO:0007669"/>
    <property type="project" value="UniProtKB-KW"/>
</dbReference>
<evidence type="ECO:0000256" key="4">
    <source>
        <dbReference type="ARBA" id="ARBA00006958"/>
    </source>
</evidence>
<keyword evidence="6" id="KW-0963">Cytoplasm</keyword>
<evidence type="ECO:0000259" key="13">
    <source>
        <dbReference type="Pfam" id="PF13359"/>
    </source>
</evidence>
<dbReference type="InterPro" id="IPR045249">
    <property type="entry name" value="HARBI1-like"/>
</dbReference>
<dbReference type="PANTHER" id="PTHR22930">
    <property type="match status" value="1"/>
</dbReference>
<evidence type="ECO:0000256" key="11">
    <source>
        <dbReference type="ARBA" id="ARBA00030126"/>
    </source>
</evidence>
<comment type="similarity">
    <text evidence="4">Belongs to the HARBI1 family.</text>
</comment>
<keyword evidence="8" id="KW-0479">Metal-binding</keyword>
<feature type="domain" description="DDE Tnp4" evidence="13">
    <location>
        <begin position="157"/>
        <end position="312"/>
    </location>
</feature>
<evidence type="ECO:0000256" key="1">
    <source>
        <dbReference type="ARBA" id="ARBA00001968"/>
    </source>
</evidence>
<accession>A0A811UV97</accession>
<evidence type="ECO:0000256" key="10">
    <source>
        <dbReference type="ARBA" id="ARBA00023242"/>
    </source>
</evidence>
<dbReference type="GO" id="GO:0016787">
    <property type="term" value="F:hydrolase activity"/>
    <property type="evidence" value="ECO:0007669"/>
    <property type="project" value="UniProtKB-KW"/>
</dbReference>
<proteinExistence type="inferred from homology"/>
<dbReference type="AlphaFoldDB" id="A0A811UV97"/>
<evidence type="ECO:0000256" key="9">
    <source>
        <dbReference type="ARBA" id="ARBA00022801"/>
    </source>
</evidence>
<dbReference type="GO" id="GO:0005737">
    <property type="term" value="C:cytoplasm"/>
    <property type="evidence" value="ECO:0007669"/>
    <property type="project" value="UniProtKB-SubCell"/>
</dbReference>
<keyword evidence="15" id="KW-1185">Reference proteome</keyword>
<keyword evidence="10" id="KW-0539">Nucleus</keyword>
<evidence type="ECO:0000256" key="12">
    <source>
        <dbReference type="ARBA" id="ARBA00045850"/>
    </source>
</evidence>
<dbReference type="OrthoDB" id="8046643at2759"/>
<evidence type="ECO:0000256" key="5">
    <source>
        <dbReference type="ARBA" id="ARBA00015519"/>
    </source>
</evidence>
<dbReference type="PANTHER" id="PTHR22930:SF250">
    <property type="entry name" value="NUCLEASE HARBI1-LIKE PROTEIN"/>
    <property type="match status" value="1"/>
</dbReference>
<keyword evidence="7" id="KW-0540">Nuclease</keyword>
<evidence type="ECO:0000256" key="7">
    <source>
        <dbReference type="ARBA" id="ARBA00022722"/>
    </source>
</evidence>
<comment type="function">
    <text evidence="12">Transposase-derived protein that may have nuclease activity. Does not have transposase activity.</text>
</comment>
<sequence length="358" mass="40822">MAFEYLAYDLSQDEEVSYPSSLDRSLRREAEDPFHLDATEFRQLYRLTPDLVEEIVSQLDSQLKGRRITALSTEKQVLTALRFFATGCYQRPVGEQWGISMSQSSVSRCIHRVTDAINRSMFPAKVRFPMTQIERQAAKEIFASSSSPFVGGTIGAIDCTHVSIMSPKTHEEAYVNHHGYHSINVQMICDPYLKILAVNAKYPGARHDSFIWSSSTVRRVMQRSFESGNHNMFLIGDSGYPLEPWLMTPLPNQPQGSPKFRYNEALCKARNPVERLFGVLKGTWRCLSQQRTLLYDAGFTGRIVNACSVLHNIRLGDQIYELEQEFLENRTNTANFNHEAPSSTAKRVQDRLIANYFT</sequence>
<comment type="cofactor">
    <cofactor evidence="1">
        <name>a divalent metal cation</name>
        <dbReference type="ChEBI" id="CHEBI:60240"/>
    </cofactor>
</comment>
<comment type="caution">
    <text evidence="14">The sequence shown here is derived from an EMBL/GenBank/DDBJ whole genome shotgun (WGS) entry which is preliminary data.</text>
</comment>
<dbReference type="PRINTS" id="PR02086">
    <property type="entry name" value="PUTNUCHARBI1"/>
</dbReference>
<dbReference type="Pfam" id="PF13359">
    <property type="entry name" value="DDE_Tnp_4"/>
    <property type="match status" value="1"/>
</dbReference>
<evidence type="ECO:0000256" key="8">
    <source>
        <dbReference type="ARBA" id="ARBA00022723"/>
    </source>
</evidence>
<gene>
    <name evidence="14" type="ORF">CCAP1982_LOCUS10141</name>
</gene>
<evidence type="ECO:0000256" key="2">
    <source>
        <dbReference type="ARBA" id="ARBA00004123"/>
    </source>
</evidence>
<evidence type="ECO:0000313" key="15">
    <source>
        <dbReference type="Proteomes" id="UP000606786"/>
    </source>
</evidence>
<comment type="subcellular location">
    <subcellularLocation>
        <location evidence="3">Cytoplasm</location>
    </subcellularLocation>
    <subcellularLocation>
        <location evidence="2">Nucleus</location>
    </subcellularLocation>
</comment>
<evidence type="ECO:0000256" key="6">
    <source>
        <dbReference type="ARBA" id="ARBA00022490"/>
    </source>
</evidence>
<dbReference type="EMBL" id="CAJHJT010000023">
    <property type="protein sequence ID" value="CAD7001647.1"/>
    <property type="molecule type" value="Genomic_DNA"/>
</dbReference>
<evidence type="ECO:0000313" key="14">
    <source>
        <dbReference type="EMBL" id="CAD7001647.1"/>
    </source>
</evidence>
<keyword evidence="9" id="KW-0378">Hydrolase</keyword>
<name>A0A811UV97_CERCA</name>
<dbReference type="GO" id="GO:0005634">
    <property type="term" value="C:nucleus"/>
    <property type="evidence" value="ECO:0007669"/>
    <property type="project" value="UniProtKB-SubCell"/>
</dbReference>
<dbReference type="Proteomes" id="UP000606786">
    <property type="component" value="Unassembled WGS sequence"/>
</dbReference>
<protein>
    <recommendedName>
        <fullName evidence="5">Putative nuclease HARBI1</fullName>
    </recommendedName>
    <alternativeName>
        <fullName evidence="11">Harbinger transposase-derived nuclease</fullName>
    </alternativeName>
</protein>